<sequence>MKTSLNLRKLCLAAVLTAVCVATSTFSIPVGASRCFPIQHLCNILAGVFLGPWYSVAMAFCASLLRNLMGTGTLLAFPGSMAGALLGGILYQYCGRKLVLAYLGELVGTSILGGVLAWPLAVFVLGKEAAIFAYVFPFFVSCAGGTIIAVFLVGALKKTGALDRVLSPAVKKL</sequence>
<feature type="transmembrane region" description="Helical" evidence="1">
    <location>
        <begin position="72"/>
        <end position="93"/>
    </location>
</feature>
<dbReference type="Proteomes" id="UP000824160">
    <property type="component" value="Unassembled WGS sequence"/>
</dbReference>
<dbReference type="InterPro" id="IPR012652">
    <property type="entry name" value="ThiW"/>
</dbReference>
<organism evidence="2 3">
    <name type="scientific">Candidatus Faecivivens stercoripullorum</name>
    <dbReference type="NCBI Taxonomy" id="2840805"/>
    <lineage>
        <taxon>Bacteria</taxon>
        <taxon>Bacillati</taxon>
        <taxon>Bacillota</taxon>
        <taxon>Clostridia</taxon>
        <taxon>Eubacteriales</taxon>
        <taxon>Oscillospiraceae</taxon>
        <taxon>Oscillospiraceae incertae sedis</taxon>
        <taxon>Candidatus Faecivivens</taxon>
    </lineage>
</organism>
<feature type="transmembrane region" description="Helical" evidence="1">
    <location>
        <begin position="43"/>
        <end position="65"/>
    </location>
</feature>
<dbReference type="EMBL" id="DVLW01000067">
    <property type="protein sequence ID" value="HIT94018.1"/>
    <property type="molecule type" value="Genomic_DNA"/>
</dbReference>
<feature type="transmembrane region" description="Helical" evidence="1">
    <location>
        <begin position="99"/>
        <end position="124"/>
    </location>
</feature>
<keyword evidence="1" id="KW-0812">Transmembrane</keyword>
<dbReference type="Pfam" id="PF09512">
    <property type="entry name" value="ThiW"/>
    <property type="match status" value="1"/>
</dbReference>
<dbReference type="PIRSF" id="PIRSF024534">
    <property type="entry name" value="ThiW"/>
    <property type="match status" value="1"/>
</dbReference>
<dbReference type="AlphaFoldDB" id="A0A9D1KQH7"/>
<name>A0A9D1KQH7_9FIRM</name>
<keyword evidence="1" id="KW-0472">Membrane</keyword>
<reference evidence="2" key="1">
    <citation type="submission" date="2020-10" db="EMBL/GenBank/DDBJ databases">
        <authorList>
            <person name="Gilroy R."/>
        </authorList>
    </citation>
    <scope>NUCLEOTIDE SEQUENCE</scope>
    <source>
        <strain evidence="2">ChiBcec7-5410</strain>
    </source>
</reference>
<evidence type="ECO:0000313" key="3">
    <source>
        <dbReference type="Proteomes" id="UP000824160"/>
    </source>
</evidence>
<dbReference type="NCBIfam" id="TIGR02359">
    <property type="entry name" value="thiW"/>
    <property type="match status" value="1"/>
</dbReference>
<dbReference type="Gene3D" id="1.10.1760.20">
    <property type="match status" value="1"/>
</dbReference>
<accession>A0A9D1KQH7</accession>
<evidence type="ECO:0000313" key="2">
    <source>
        <dbReference type="EMBL" id="HIT94018.1"/>
    </source>
</evidence>
<gene>
    <name evidence="2" type="primary">thiW</name>
    <name evidence="2" type="ORF">IAC43_02415</name>
</gene>
<evidence type="ECO:0000256" key="1">
    <source>
        <dbReference type="SAM" id="Phobius"/>
    </source>
</evidence>
<reference evidence="2" key="2">
    <citation type="journal article" date="2021" name="PeerJ">
        <title>Extensive microbial diversity within the chicken gut microbiome revealed by metagenomics and culture.</title>
        <authorList>
            <person name="Gilroy R."/>
            <person name="Ravi A."/>
            <person name="Getino M."/>
            <person name="Pursley I."/>
            <person name="Horton D.L."/>
            <person name="Alikhan N.F."/>
            <person name="Baker D."/>
            <person name="Gharbi K."/>
            <person name="Hall N."/>
            <person name="Watson M."/>
            <person name="Adriaenssens E.M."/>
            <person name="Foster-Nyarko E."/>
            <person name="Jarju S."/>
            <person name="Secka A."/>
            <person name="Antonio M."/>
            <person name="Oren A."/>
            <person name="Chaudhuri R.R."/>
            <person name="La Ragione R."/>
            <person name="Hildebrand F."/>
            <person name="Pallen M.J."/>
        </authorList>
    </citation>
    <scope>NUCLEOTIDE SEQUENCE</scope>
    <source>
        <strain evidence="2">ChiBcec7-5410</strain>
    </source>
</reference>
<keyword evidence="1" id="KW-1133">Transmembrane helix</keyword>
<proteinExistence type="predicted"/>
<feature type="transmembrane region" description="Helical" evidence="1">
    <location>
        <begin position="131"/>
        <end position="156"/>
    </location>
</feature>
<comment type="caution">
    <text evidence="2">The sequence shown here is derived from an EMBL/GenBank/DDBJ whole genome shotgun (WGS) entry which is preliminary data.</text>
</comment>
<protein>
    <submittedName>
        <fullName evidence="2">Energy coupling factor transporter S component ThiW</fullName>
    </submittedName>
</protein>